<name>A0A1B2HS30_9PSEU</name>
<evidence type="ECO:0000259" key="2">
    <source>
        <dbReference type="PROSITE" id="PS51186"/>
    </source>
</evidence>
<dbReference type="InterPro" id="IPR050769">
    <property type="entry name" value="NAT_camello-type"/>
</dbReference>
<dbReference type="InterPro" id="IPR000182">
    <property type="entry name" value="GNAT_dom"/>
</dbReference>
<protein>
    <submittedName>
        <fullName evidence="3">GNAT family N-acetyltransferase</fullName>
    </submittedName>
</protein>
<sequence length="191" mass="21157">MNTHHQAAGSYEVRLATHADLPGARSVMLDTFYREFGYGYSPQWHTDVIDLAATYLETPRHALFVAVCGDEVVGTTAVRAQGPASPPHPAWIAERYSGDRTAQLFRVYVRAEHRRRGLARALVDAAVGFVAETPGYEQIYLHTDTRIAGAEGFWRSVAKEVCDARDGDPDRNQTVHFEIPIPVLAVPADPR</sequence>
<keyword evidence="1 3" id="KW-0808">Transferase</keyword>
<evidence type="ECO:0000313" key="4">
    <source>
        <dbReference type="Proteomes" id="UP000093053"/>
    </source>
</evidence>
<dbReference type="AlphaFoldDB" id="A0A1B2HS30"/>
<dbReference type="InterPro" id="IPR016181">
    <property type="entry name" value="Acyl_CoA_acyltransferase"/>
</dbReference>
<accession>A0A1B2HS30</accession>
<dbReference type="Gene3D" id="3.40.630.30">
    <property type="match status" value="1"/>
</dbReference>
<dbReference type="PROSITE" id="PS51186">
    <property type="entry name" value="GNAT"/>
    <property type="match status" value="1"/>
</dbReference>
<dbReference type="PANTHER" id="PTHR13947:SF37">
    <property type="entry name" value="LD18367P"/>
    <property type="match status" value="1"/>
</dbReference>
<evidence type="ECO:0000256" key="1">
    <source>
        <dbReference type="ARBA" id="ARBA00022679"/>
    </source>
</evidence>
<dbReference type="STRING" id="1586287.BBK82_35740"/>
<feature type="domain" description="N-acetyltransferase" evidence="2">
    <location>
        <begin position="11"/>
        <end position="182"/>
    </location>
</feature>
<gene>
    <name evidence="3" type="ORF">BBK82_35740</name>
</gene>
<dbReference type="Proteomes" id="UP000093053">
    <property type="component" value="Chromosome"/>
</dbReference>
<dbReference type="CDD" id="cd04301">
    <property type="entry name" value="NAT_SF"/>
    <property type="match status" value="1"/>
</dbReference>
<dbReference type="PANTHER" id="PTHR13947">
    <property type="entry name" value="GNAT FAMILY N-ACETYLTRANSFERASE"/>
    <property type="match status" value="1"/>
</dbReference>
<reference evidence="3 4" key="1">
    <citation type="submission" date="2016-07" db="EMBL/GenBank/DDBJ databases">
        <title>Complete genome sequence of the Lentzea guizhouensis DHS C013.</title>
        <authorList>
            <person name="Cao C."/>
        </authorList>
    </citation>
    <scope>NUCLEOTIDE SEQUENCE [LARGE SCALE GENOMIC DNA]</scope>
    <source>
        <strain evidence="3 4">DHS C013</strain>
    </source>
</reference>
<dbReference type="GO" id="GO:0008080">
    <property type="term" value="F:N-acetyltransferase activity"/>
    <property type="evidence" value="ECO:0007669"/>
    <property type="project" value="InterPro"/>
</dbReference>
<dbReference type="KEGG" id="led:BBK82_35740"/>
<dbReference type="EMBL" id="CP016793">
    <property type="protein sequence ID" value="ANZ40566.1"/>
    <property type="molecule type" value="Genomic_DNA"/>
</dbReference>
<dbReference type="SUPFAM" id="SSF55729">
    <property type="entry name" value="Acyl-CoA N-acyltransferases (Nat)"/>
    <property type="match status" value="1"/>
</dbReference>
<organism evidence="3 4">
    <name type="scientific">Lentzea guizhouensis</name>
    <dbReference type="NCBI Taxonomy" id="1586287"/>
    <lineage>
        <taxon>Bacteria</taxon>
        <taxon>Bacillati</taxon>
        <taxon>Actinomycetota</taxon>
        <taxon>Actinomycetes</taxon>
        <taxon>Pseudonocardiales</taxon>
        <taxon>Pseudonocardiaceae</taxon>
        <taxon>Lentzea</taxon>
    </lineage>
</organism>
<keyword evidence="4" id="KW-1185">Reference proteome</keyword>
<proteinExistence type="predicted"/>
<dbReference type="Pfam" id="PF00583">
    <property type="entry name" value="Acetyltransf_1"/>
    <property type="match status" value="1"/>
</dbReference>
<evidence type="ECO:0000313" key="3">
    <source>
        <dbReference type="EMBL" id="ANZ40566.1"/>
    </source>
</evidence>